<reference evidence="2 3" key="1">
    <citation type="journal article" date="2019" name="Nat. Ecol. Evol.">
        <title>Megaphylogeny resolves global patterns of mushroom evolution.</title>
        <authorList>
            <person name="Varga T."/>
            <person name="Krizsan K."/>
            <person name="Foldi C."/>
            <person name="Dima B."/>
            <person name="Sanchez-Garcia M."/>
            <person name="Sanchez-Ramirez S."/>
            <person name="Szollosi G.J."/>
            <person name="Szarkandi J.G."/>
            <person name="Papp V."/>
            <person name="Albert L."/>
            <person name="Andreopoulos W."/>
            <person name="Angelini C."/>
            <person name="Antonin V."/>
            <person name="Barry K.W."/>
            <person name="Bougher N.L."/>
            <person name="Buchanan P."/>
            <person name="Buyck B."/>
            <person name="Bense V."/>
            <person name="Catcheside P."/>
            <person name="Chovatia M."/>
            <person name="Cooper J."/>
            <person name="Damon W."/>
            <person name="Desjardin D."/>
            <person name="Finy P."/>
            <person name="Geml J."/>
            <person name="Haridas S."/>
            <person name="Hughes K."/>
            <person name="Justo A."/>
            <person name="Karasinski D."/>
            <person name="Kautmanova I."/>
            <person name="Kiss B."/>
            <person name="Kocsube S."/>
            <person name="Kotiranta H."/>
            <person name="LaButti K.M."/>
            <person name="Lechner B.E."/>
            <person name="Liimatainen K."/>
            <person name="Lipzen A."/>
            <person name="Lukacs Z."/>
            <person name="Mihaltcheva S."/>
            <person name="Morgado L.N."/>
            <person name="Niskanen T."/>
            <person name="Noordeloos M.E."/>
            <person name="Ohm R.A."/>
            <person name="Ortiz-Santana B."/>
            <person name="Ovrebo C."/>
            <person name="Racz N."/>
            <person name="Riley R."/>
            <person name="Savchenko A."/>
            <person name="Shiryaev A."/>
            <person name="Soop K."/>
            <person name="Spirin V."/>
            <person name="Szebenyi C."/>
            <person name="Tomsovsky M."/>
            <person name="Tulloss R.E."/>
            <person name="Uehling J."/>
            <person name="Grigoriev I.V."/>
            <person name="Vagvolgyi C."/>
            <person name="Papp T."/>
            <person name="Martin F.M."/>
            <person name="Miettinen O."/>
            <person name="Hibbett D.S."/>
            <person name="Nagy L.G."/>
        </authorList>
    </citation>
    <scope>NUCLEOTIDE SEQUENCE [LARGE SCALE GENOMIC DNA]</scope>
    <source>
        <strain evidence="2 3">CBS 121175</strain>
    </source>
</reference>
<organism evidence="2 3">
    <name type="scientific">Coprinopsis marcescibilis</name>
    <name type="common">Agaric fungus</name>
    <name type="synonym">Psathyrella marcescibilis</name>
    <dbReference type="NCBI Taxonomy" id="230819"/>
    <lineage>
        <taxon>Eukaryota</taxon>
        <taxon>Fungi</taxon>
        <taxon>Dikarya</taxon>
        <taxon>Basidiomycota</taxon>
        <taxon>Agaricomycotina</taxon>
        <taxon>Agaricomycetes</taxon>
        <taxon>Agaricomycetidae</taxon>
        <taxon>Agaricales</taxon>
        <taxon>Agaricineae</taxon>
        <taxon>Psathyrellaceae</taxon>
        <taxon>Coprinopsis</taxon>
    </lineage>
</organism>
<protein>
    <submittedName>
        <fullName evidence="2">Uncharacterized protein</fullName>
    </submittedName>
</protein>
<name>A0A5C3LA10_COPMA</name>
<dbReference type="AlphaFoldDB" id="A0A5C3LA10"/>
<keyword evidence="3" id="KW-1185">Reference proteome</keyword>
<dbReference type="Proteomes" id="UP000307440">
    <property type="component" value="Unassembled WGS sequence"/>
</dbReference>
<evidence type="ECO:0000313" key="3">
    <source>
        <dbReference type="Proteomes" id="UP000307440"/>
    </source>
</evidence>
<dbReference type="EMBL" id="ML210148">
    <property type="protein sequence ID" value="TFK29610.1"/>
    <property type="molecule type" value="Genomic_DNA"/>
</dbReference>
<proteinExistence type="predicted"/>
<accession>A0A5C3LA10</accession>
<evidence type="ECO:0000313" key="2">
    <source>
        <dbReference type="EMBL" id="TFK29610.1"/>
    </source>
</evidence>
<sequence length="346" mass="38150">MGVCNQCGIHFPSLSSETCMKCKKLLSEDLTSFQKEILKKHPQCAGCSVVYQFTSKFCGACSAGATSGSEPQNITATVAHRTREFQTGASDQRLNRALPQNPALVKASAARLKAKEVNSNASRLLILINLLYYPVRGGDIRKAAILTELVTAEPGDDALETLERIKQAVQRAYNEPRTNTWNLPALVNWKDAYYAVSQSNIKKSIRLADTYTQGTVKQMFNGLRSDRLIGDADGKARRFGISVVVDEVLKDWNSDDGGESSSLKKKKHRPSVASRTEFCVPPLPKKRKMDERASQVATRELTRSAADVSSKPRYVSSFRPPARVLEDNRIPSCQLGGSSGESENRY</sequence>
<evidence type="ECO:0000256" key="1">
    <source>
        <dbReference type="SAM" id="MobiDB-lite"/>
    </source>
</evidence>
<dbReference type="STRING" id="230819.A0A5C3LA10"/>
<dbReference type="OrthoDB" id="301415at2759"/>
<feature type="region of interest" description="Disordered" evidence="1">
    <location>
        <begin position="254"/>
        <end position="346"/>
    </location>
</feature>
<gene>
    <name evidence="2" type="ORF">FA15DRAFT_731739</name>
</gene>